<accession>A0AAE0UB05</accession>
<proteinExistence type="predicted"/>
<reference evidence="2" key="1">
    <citation type="journal article" date="2023" name="Mol. Phylogenet. Evol.">
        <title>Genome-scale phylogeny and comparative genomics of the fungal order Sordariales.</title>
        <authorList>
            <person name="Hensen N."/>
            <person name="Bonometti L."/>
            <person name="Westerberg I."/>
            <person name="Brannstrom I.O."/>
            <person name="Guillou S."/>
            <person name="Cros-Aarteil S."/>
            <person name="Calhoun S."/>
            <person name="Haridas S."/>
            <person name="Kuo A."/>
            <person name="Mondo S."/>
            <person name="Pangilinan J."/>
            <person name="Riley R."/>
            <person name="LaButti K."/>
            <person name="Andreopoulos B."/>
            <person name="Lipzen A."/>
            <person name="Chen C."/>
            <person name="Yan M."/>
            <person name="Daum C."/>
            <person name="Ng V."/>
            <person name="Clum A."/>
            <person name="Steindorff A."/>
            <person name="Ohm R.A."/>
            <person name="Martin F."/>
            <person name="Silar P."/>
            <person name="Natvig D.O."/>
            <person name="Lalanne C."/>
            <person name="Gautier V."/>
            <person name="Ament-Velasquez S.L."/>
            <person name="Kruys A."/>
            <person name="Hutchinson M.I."/>
            <person name="Powell A.J."/>
            <person name="Barry K."/>
            <person name="Miller A.N."/>
            <person name="Grigoriev I.V."/>
            <person name="Debuchy R."/>
            <person name="Gladieux P."/>
            <person name="Hiltunen Thoren M."/>
            <person name="Johannesson H."/>
        </authorList>
    </citation>
    <scope>NUCLEOTIDE SEQUENCE</scope>
    <source>
        <strain evidence="2">FGSC 1904</strain>
    </source>
</reference>
<dbReference type="AlphaFoldDB" id="A0AAE0UB05"/>
<dbReference type="EMBL" id="JAUTDP010000008">
    <property type="protein sequence ID" value="KAK3396954.1"/>
    <property type="molecule type" value="Genomic_DNA"/>
</dbReference>
<organism evidence="2 3">
    <name type="scientific">Sordaria brevicollis</name>
    <dbReference type="NCBI Taxonomy" id="83679"/>
    <lineage>
        <taxon>Eukaryota</taxon>
        <taxon>Fungi</taxon>
        <taxon>Dikarya</taxon>
        <taxon>Ascomycota</taxon>
        <taxon>Pezizomycotina</taxon>
        <taxon>Sordariomycetes</taxon>
        <taxon>Sordariomycetidae</taxon>
        <taxon>Sordariales</taxon>
        <taxon>Sordariaceae</taxon>
        <taxon>Sordaria</taxon>
    </lineage>
</organism>
<gene>
    <name evidence="2" type="ORF">B0T20DRAFT_480557</name>
</gene>
<dbReference type="Proteomes" id="UP001281003">
    <property type="component" value="Unassembled WGS sequence"/>
</dbReference>
<keyword evidence="3" id="KW-1185">Reference proteome</keyword>
<comment type="caution">
    <text evidence="2">The sequence shown here is derived from an EMBL/GenBank/DDBJ whole genome shotgun (WGS) entry which is preliminary data.</text>
</comment>
<evidence type="ECO:0000313" key="3">
    <source>
        <dbReference type="Proteomes" id="UP001281003"/>
    </source>
</evidence>
<feature type="region of interest" description="Disordered" evidence="1">
    <location>
        <begin position="178"/>
        <end position="202"/>
    </location>
</feature>
<feature type="region of interest" description="Disordered" evidence="1">
    <location>
        <begin position="220"/>
        <end position="240"/>
    </location>
</feature>
<reference evidence="2" key="2">
    <citation type="submission" date="2023-07" db="EMBL/GenBank/DDBJ databases">
        <authorList>
            <consortium name="Lawrence Berkeley National Laboratory"/>
            <person name="Haridas S."/>
            <person name="Hensen N."/>
            <person name="Bonometti L."/>
            <person name="Westerberg I."/>
            <person name="Brannstrom I.O."/>
            <person name="Guillou S."/>
            <person name="Cros-Aarteil S."/>
            <person name="Calhoun S."/>
            <person name="Kuo A."/>
            <person name="Mondo S."/>
            <person name="Pangilinan J."/>
            <person name="Riley R."/>
            <person name="LaButti K."/>
            <person name="Andreopoulos B."/>
            <person name="Lipzen A."/>
            <person name="Chen C."/>
            <person name="Yanf M."/>
            <person name="Daum C."/>
            <person name="Ng V."/>
            <person name="Clum A."/>
            <person name="Steindorff A."/>
            <person name="Ohm R."/>
            <person name="Martin F."/>
            <person name="Silar P."/>
            <person name="Natvig D."/>
            <person name="Lalanne C."/>
            <person name="Gautier V."/>
            <person name="Ament-velasquez S.L."/>
            <person name="Kruys A."/>
            <person name="Hutchinson M.I."/>
            <person name="Powell A.J."/>
            <person name="Barry K."/>
            <person name="Miller A.N."/>
            <person name="Grigoriev I.V."/>
            <person name="Debuchy R."/>
            <person name="Gladieux P."/>
            <person name="Thoren M.H."/>
            <person name="Johannesson H."/>
        </authorList>
    </citation>
    <scope>NUCLEOTIDE SEQUENCE</scope>
    <source>
        <strain evidence="2">FGSC 1904</strain>
    </source>
</reference>
<protein>
    <submittedName>
        <fullName evidence="2">Uncharacterized protein</fullName>
    </submittedName>
</protein>
<evidence type="ECO:0000313" key="2">
    <source>
        <dbReference type="EMBL" id="KAK3396954.1"/>
    </source>
</evidence>
<sequence>MDRTIADELVRYIQRNPALFLAMCDQIRLPDRFDKEKLKKPKSVRAARSHKQVPLFSTSLGFCQGHHLNMVVRGTGRFPMGNSSVNKYEGAMSNNQELILSHQQVAPSATSPVFHHGHNLSSSVGGRGADGFPLGYPSFQSEGSMSNARGVPSFTETGTKPSFAVDKCKEYASTDATHFKSNQQPPEDLSQNPSSSPSKPLRYINTQHSWEDLRDRMANRNIPKDGEDDDDGFGNPRTGQETFTEISQQMDDKDAIIADLKRQIALHEPEKSRSQTKREESLEVAMYCRSKRMVEEIVGHSLDPDALLQEEDFWIGNVPGDDSSVHERCRGGDA</sequence>
<name>A0AAE0UB05_SORBR</name>
<evidence type="ECO:0000256" key="1">
    <source>
        <dbReference type="SAM" id="MobiDB-lite"/>
    </source>
</evidence>